<keyword evidence="7" id="KW-1185">Reference proteome</keyword>
<sequence>MIKFLDLQKTNAPYQEAYQKQLQKILDKGWFVLGREVEQFEKGFASYCGTSFCIGVGNGLDALVLILKGYKQLGKLQQGDEIIVPANTYIATILAVLETGLVPVLVEPNLETYNLNPEWIEEKITSKTKAIMPVHLYGQLADMESINNLAAAYNLLVIEDAAQAHGAILKTKKAGNLSHAAAFSFYPGKNLGALGDAGAVTTNDEALATVIYALRNYGSEKKYHNQYIGVNSRLDELQAAFLNVKLPHLDAENEYRRQIASRYLSEIKNEKITLPYWDATKNHVFHLFVIRTKNRVDLQTYLLEKGIETLIHYPIPPHKQDALLPWKSLSFPITERIHEEVLSLPMSPVMTTDEVSYIVKMLNNY</sequence>
<dbReference type="AlphaFoldDB" id="A0A328YRA2"/>
<gene>
    <name evidence="6" type="ORF">CLV55_10120</name>
</gene>
<evidence type="ECO:0000313" key="6">
    <source>
        <dbReference type="EMBL" id="RAR75325.1"/>
    </source>
</evidence>
<dbReference type="GO" id="GO:0030170">
    <property type="term" value="F:pyridoxal phosphate binding"/>
    <property type="evidence" value="ECO:0007669"/>
    <property type="project" value="TreeGrafter"/>
</dbReference>
<dbReference type="InterPro" id="IPR015424">
    <property type="entry name" value="PyrdxlP-dep_Trfase"/>
</dbReference>
<dbReference type="PANTHER" id="PTHR30244:SF36">
    <property type="entry name" value="3-OXO-GLUCOSE-6-PHOSPHATE:GLUTAMATE AMINOTRANSFERASE"/>
    <property type="match status" value="1"/>
</dbReference>
<dbReference type="GO" id="GO:0000271">
    <property type="term" value="P:polysaccharide biosynthetic process"/>
    <property type="evidence" value="ECO:0007669"/>
    <property type="project" value="TreeGrafter"/>
</dbReference>
<name>A0A328YRA2_9FLAO</name>
<dbReference type="Pfam" id="PF01041">
    <property type="entry name" value="DegT_DnrJ_EryC1"/>
    <property type="match status" value="1"/>
</dbReference>
<evidence type="ECO:0000256" key="4">
    <source>
        <dbReference type="PIRSR" id="PIRSR000390-2"/>
    </source>
</evidence>
<evidence type="ECO:0000256" key="5">
    <source>
        <dbReference type="RuleBase" id="RU004508"/>
    </source>
</evidence>
<proteinExistence type="inferred from homology"/>
<feature type="modified residue" description="N6-(pyridoxal phosphate)lysine" evidence="4">
    <location>
        <position position="189"/>
    </location>
</feature>
<comment type="caution">
    <text evidence="6">The sequence shown here is derived from an EMBL/GenBank/DDBJ whole genome shotgun (WGS) entry which is preliminary data.</text>
</comment>
<dbReference type="InterPro" id="IPR000653">
    <property type="entry name" value="DegT/StrS_aminotransferase"/>
</dbReference>
<dbReference type="InterPro" id="IPR015422">
    <property type="entry name" value="PyrdxlP-dep_Trfase_small"/>
</dbReference>
<comment type="similarity">
    <text evidence="2 5">Belongs to the DegT/DnrJ/EryC1 family.</text>
</comment>
<evidence type="ECO:0000256" key="2">
    <source>
        <dbReference type="ARBA" id="ARBA00037999"/>
    </source>
</evidence>
<protein>
    <submittedName>
        <fullName evidence="6">dTDP-4-amino-4,6-dideoxygalactose transaminase</fullName>
    </submittedName>
</protein>
<organism evidence="6 7">
    <name type="scientific">Flavobacterium aciduliphilum</name>
    <dbReference type="NCBI Taxonomy" id="1101402"/>
    <lineage>
        <taxon>Bacteria</taxon>
        <taxon>Pseudomonadati</taxon>
        <taxon>Bacteroidota</taxon>
        <taxon>Flavobacteriia</taxon>
        <taxon>Flavobacteriales</taxon>
        <taxon>Flavobacteriaceae</taxon>
        <taxon>Flavobacterium</taxon>
    </lineage>
</organism>
<dbReference type="PIRSF" id="PIRSF000390">
    <property type="entry name" value="PLP_StrS"/>
    <property type="match status" value="1"/>
</dbReference>
<evidence type="ECO:0000313" key="7">
    <source>
        <dbReference type="Proteomes" id="UP000248840"/>
    </source>
</evidence>
<feature type="active site" description="Proton acceptor" evidence="3">
    <location>
        <position position="189"/>
    </location>
</feature>
<reference evidence="6 7" key="1">
    <citation type="submission" date="2018-06" db="EMBL/GenBank/DDBJ databases">
        <title>Genomic Encyclopedia of Archaeal and Bacterial Type Strains, Phase II (KMG-II): from individual species to whole genera.</title>
        <authorList>
            <person name="Goeker M."/>
        </authorList>
    </citation>
    <scope>NUCLEOTIDE SEQUENCE [LARGE SCALE GENOMIC DNA]</scope>
    <source>
        <strain evidence="6 7">DSM 25663</strain>
    </source>
</reference>
<dbReference type="GO" id="GO:0008483">
    <property type="term" value="F:transaminase activity"/>
    <property type="evidence" value="ECO:0007669"/>
    <property type="project" value="TreeGrafter"/>
</dbReference>
<evidence type="ECO:0000256" key="3">
    <source>
        <dbReference type="PIRSR" id="PIRSR000390-1"/>
    </source>
</evidence>
<dbReference type="SUPFAM" id="SSF53383">
    <property type="entry name" value="PLP-dependent transferases"/>
    <property type="match status" value="1"/>
</dbReference>
<dbReference type="Proteomes" id="UP000248840">
    <property type="component" value="Unassembled WGS sequence"/>
</dbReference>
<dbReference type="InterPro" id="IPR015421">
    <property type="entry name" value="PyrdxlP-dep_Trfase_major"/>
</dbReference>
<keyword evidence="1 4" id="KW-0663">Pyridoxal phosphate</keyword>
<dbReference type="EMBL" id="QLSZ01000001">
    <property type="protein sequence ID" value="RAR75325.1"/>
    <property type="molecule type" value="Genomic_DNA"/>
</dbReference>
<dbReference type="Gene3D" id="3.40.640.10">
    <property type="entry name" value="Type I PLP-dependent aspartate aminotransferase-like (Major domain)"/>
    <property type="match status" value="1"/>
</dbReference>
<evidence type="ECO:0000256" key="1">
    <source>
        <dbReference type="ARBA" id="ARBA00022898"/>
    </source>
</evidence>
<dbReference type="RefSeq" id="WP_112111710.1">
    <property type="nucleotide sequence ID" value="NZ_QLSZ01000001.1"/>
</dbReference>
<dbReference type="CDD" id="cd00616">
    <property type="entry name" value="AHBA_syn"/>
    <property type="match status" value="1"/>
</dbReference>
<accession>A0A328YRA2</accession>
<dbReference type="Gene3D" id="3.90.1150.10">
    <property type="entry name" value="Aspartate Aminotransferase, domain 1"/>
    <property type="match status" value="1"/>
</dbReference>
<dbReference type="OrthoDB" id="9804264at2"/>
<dbReference type="PANTHER" id="PTHR30244">
    <property type="entry name" value="TRANSAMINASE"/>
    <property type="match status" value="1"/>
</dbReference>